<name>A0A8J6E2T3_9EUKA</name>
<protein>
    <recommendedName>
        <fullName evidence="5">Transmembrane protein</fullName>
    </recommendedName>
</protein>
<sequence length="440" mass="47743">MVIVSEDGWIKVPERRRNRRPEESSAAKKKEGNGESKYGGRFASIQEPEITDDVIDDPMEPENPFEAIVESIKEKPKQKKRKVVDHKEAEKKRPFSAAADDINGEELARSYRDMQRKYRDAHGQRVRMIMDDLVTRLAPYRLPKMPPPTLAALKGYSLFHGMEAVDDAVTANLSAAPTTAVVDAARAALAGAMMALETRSPRVGAMLLLESVMPLVPDDDCVSLLSGIGSDIRHVAWLASLVSARAAVRVLMTRLLAPSGEQFAALALEALSLCSPEDLRAVRPLLASVLPTRPESFQFDALTTMVDIDAQAALAVAPALTRTATVTQVVVRTLAGMGRFDCSVWSEDVPAATSLLLDVGQRFPALPHKVKAGVRAALIGSLDELATTDLDHFRTELKRAGGMAVLGEALRNGAFVVVAVFLIMTIYVMLGGNTGFDMEQ</sequence>
<evidence type="ECO:0000256" key="2">
    <source>
        <dbReference type="SAM" id="Phobius"/>
    </source>
</evidence>
<comment type="caution">
    <text evidence="3">The sequence shown here is derived from an EMBL/GenBank/DDBJ whole genome shotgun (WGS) entry which is preliminary data.</text>
</comment>
<evidence type="ECO:0000313" key="3">
    <source>
        <dbReference type="EMBL" id="KAG9395063.1"/>
    </source>
</evidence>
<feature type="compositionally biased region" description="Basic and acidic residues" evidence="1">
    <location>
        <begin position="8"/>
        <end position="34"/>
    </location>
</feature>
<organism evidence="3 4">
    <name type="scientific">Carpediemonas membranifera</name>
    <dbReference type="NCBI Taxonomy" id="201153"/>
    <lineage>
        <taxon>Eukaryota</taxon>
        <taxon>Metamonada</taxon>
        <taxon>Carpediemonas-like organisms</taxon>
        <taxon>Carpediemonas</taxon>
    </lineage>
</organism>
<keyword evidence="4" id="KW-1185">Reference proteome</keyword>
<evidence type="ECO:0000313" key="4">
    <source>
        <dbReference type="Proteomes" id="UP000717585"/>
    </source>
</evidence>
<evidence type="ECO:0008006" key="5">
    <source>
        <dbReference type="Google" id="ProtNLM"/>
    </source>
</evidence>
<keyword evidence="2" id="KW-1133">Transmembrane helix</keyword>
<keyword evidence="2" id="KW-0472">Membrane</keyword>
<accession>A0A8J6E2T3</accession>
<dbReference type="EMBL" id="JAHDYR010000012">
    <property type="protein sequence ID" value="KAG9395063.1"/>
    <property type="molecule type" value="Genomic_DNA"/>
</dbReference>
<dbReference type="Proteomes" id="UP000717585">
    <property type="component" value="Unassembled WGS sequence"/>
</dbReference>
<feature type="transmembrane region" description="Helical" evidence="2">
    <location>
        <begin position="413"/>
        <end position="430"/>
    </location>
</feature>
<reference evidence="3" key="1">
    <citation type="submission" date="2021-05" db="EMBL/GenBank/DDBJ databases">
        <title>A free-living protist that lacks canonical eukaryotic 1 DNA replication and segregation systems.</title>
        <authorList>
            <person name="Salas-Leiva D.E."/>
            <person name="Tromer E.C."/>
            <person name="Curtis B.A."/>
            <person name="Jerlstrom-Hultqvist J."/>
            <person name="Kolisko M."/>
            <person name="Yi Z."/>
            <person name="Salas-Leiva J.S."/>
            <person name="Gallot-Lavallee L."/>
            <person name="Kops G.J.P.L."/>
            <person name="Archibald J.M."/>
            <person name="Simpson A.G.B."/>
            <person name="Roger A.J."/>
        </authorList>
    </citation>
    <scope>NUCLEOTIDE SEQUENCE</scope>
    <source>
        <strain evidence="3">BICM</strain>
    </source>
</reference>
<dbReference type="AlphaFoldDB" id="A0A8J6E2T3"/>
<feature type="region of interest" description="Disordered" evidence="1">
    <location>
        <begin position="1"/>
        <end position="49"/>
    </location>
</feature>
<proteinExistence type="predicted"/>
<keyword evidence="2" id="KW-0812">Transmembrane</keyword>
<evidence type="ECO:0000256" key="1">
    <source>
        <dbReference type="SAM" id="MobiDB-lite"/>
    </source>
</evidence>
<gene>
    <name evidence="3" type="ORF">J8273_0279</name>
</gene>